<sequence length="35" mass="4089">MRGRLSVWLVKHVLVHSFLGFDYQGIDTLQIKSED</sequence>
<gene>
    <name evidence="1" type="ORF">MANES_13G070000</name>
</gene>
<dbReference type="AlphaFoldDB" id="A0A2C9UQX8"/>
<proteinExistence type="predicted"/>
<evidence type="ECO:0000313" key="1">
    <source>
        <dbReference type="EMBL" id="OAY33103.1"/>
    </source>
</evidence>
<dbReference type="EMBL" id="CM004399">
    <property type="protein sequence ID" value="OAY33103.1"/>
    <property type="molecule type" value="Genomic_DNA"/>
</dbReference>
<dbReference type="STRING" id="3983.A0A2C9UQX8"/>
<accession>A0A2C9UQX8</accession>
<reference evidence="1" key="1">
    <citation type="submission" date="2016-02" db="EMBL/GenBank/DDBJ databases">
        <title>WGS assembly of Manihot esculenta.</title>
        <authorList>
            <person name="Bredeson J.V."/>
            <person name="Prochnik S.E."/>
            <person name="Lyons J.B."/>
            <person name="Schmutz J."/>
            <person name="Grimwood J."/>
            <person name="Vrebalov J."/>
            <person name="Bart R.S."/>
            <person name="Amuge T."/>
            <person name="Ferguson M.E."/>
            <person name="Green R."/>
            <person name="Putnam N."/>
            <person name="Stites J."/>
            <person name="Rounsley S."/>
            <person name="Rokhsar D.S."/>
        </authorList>
    </citation>
    <scope>NUCLEOTIDE SEQUENCE [LARGE SCALE GENOMIC DNA]</scope>
    <source>
        <tissue evidence="1">Leaf</tissue>
    </source>
</reference>
<protein>
    <submittedName>
        <fullName evidence="1">Uncharacterized protein</fullName>
    </submittedName>
</protein>
<organism evidence="1">
    <name type="scientific">Manihot esculenta</name>
    <name type="common">Cassava</name>
    <name type="synonym">Jatropha manihot</name>
    <dbReference type="NCBI Taxonomy" id="3983"/>
    <lineage>
        <taxon>Eukaryota</taxon>
        <taxon>Viridiplantae</taxon>
        <taxon>Streptophyta</taxon>
        <taxon>Embryophyta</taxon>
        <taxon>Tracheophyta</taxon>
        <taxon>Spermatophyta</taxon>
        <taxon>Magnoliopsida</taxon>
        <taxon>eudicotyledons</taxon>
        <taxon>Gunneridae</taxon>
        <taxon>Pentapetalae</taxon>
        <taxon>rosids</taxon>
        <taxon>fabids</taxon>
        <taxon>Malpighiales</taxon>
        <taxon>Euphorbiaceae</taxon>
        <taxon>Crotonoideae</taxon>
        <taxon>Manihoteae</taxon>
        <taxon>Manihot</taxon>
    </lineage>
</organism>
<name>A0A2C9UQX8_MANES</name>